<keyword evidence="9 16" id="KW-0472">Membrane</keyword>
<keyword evidence="8" id="KW-0972">Capsule biogenesis/degradation</keyword>
<dbReference type="OrthoDB" id="9766971at2"/>
<keyword evidence="16" id="KW-1133">Transmembrane helix</keyword>
<feature type="transmembrane region" description="Helical" evidence="16">
    <location>
        <begin position="344"/>
        <end position="360"/>
    </location>
</feature>
<evidence type="ECO:0000256" key="1">
    <source>
        <dbReference type="ARBA" id="ARBA00004236"/>
    </source>
</evidence>
<dbReference type="Proteomes" id="UP000279194">
    <property type="component" value="Unassembled WGS sequence"/>
</dbReference>
<dbReference type="Pfam" id="PF00535">
    <property type="entry name" value="Glycos_transf_2"/>
    <property type="match status" value="1"/>
</dbReference>
<evidence type="ECO:0000256" key="3">
    <source>
        <dbReference type="ARBA" id="ARBA00006782"/>
    </source>
</evidence>
<keyword evidence="19" id="KW-1185">Reference proteome</keyword>
<accession>A0A3L9DUM4</accession>
<evidence type="ECO:0000256" key="11">
    <source>
        <dbReference type="ARBA" id="ARBA00040508"/>
    </source>
</evidence>
<keyword evidence="5" id="KW-1003">Cell membrane</keyword>
<dbReference type="AlphaFoldDB" id="A0A3L9DUM4"/>
<evidence type="ECO:0000256" key="5">
    <source>
        <dbReference type="ARBA" id="ARBA00022475"/>
    </source>
</evidence>
<evidence type="ECO:0000256" key="8">
    <source>
        <dbReference type="ARBA" id="ARBA00022903"/>
    </source>
</evidence>
<evidence type="ECO:0000256" key="13">
    <source>
        <dbReference type="ARBA" id="ARBA00043237"/>
    </source>
</evidence>
<proteinExistence type="inferred from homology"/>
<evidence type="ECO:0000256" key="16">
    <source>
        <dbReference type="SAM" id="Phobius"/>
    </source>
</evidence>
<dbReference type="EMBL" id="RCVM01000015">
    <property type="protein sequence ID" value="RLY02440.1"/>
    <property type="molecule type" value="Genomic_DNA"/>
</dbReference>
<dbReference type="SUPFAM" id="SSF53448">
    <property type="entry name" value="Nucleotide-diphospho-sugar transferases"/>
    <property type="match status" value="1"/>
</dbReference>
<comment type="catalytic activity">
    <reaction evidence="15">
        <text>N-acetyl-beta-D-glucosaminyl-(1-&gt;4)-[hyaluronan](n) + UDP-alpha-D-glucuronate = [hyaluronan](n+1) + UDP + H(+)</text>
        <dbReference type="Rhea" id="RHEA:12528"/>
        <dbReference type="Rhea" id="RHEA-COMP:12585"/>
        <dbReference type="Rhea" id="RHEA-COMP:12587"/>
        <dbReference type="ChEBI" id="CHEBI:15378"/>
        <dbReference type="ChEBI" id="CHEBI:58052"/>
        <dbReference type="ChEBI" id="CHEBI:58223"/>
        <dbReference type="ChEBI" id="CHEBI:132153"/>
        <dbReference type="ChEBI" id="CHEBI:132154"/>
        <dbReference type="EC" id="2.4.1.212"/>
    </reaction>
</comment>
<dbReference type="PANTHER" id="PTHR22913:SF12">
    <property type="entry name" value="MANNURONAN SYNTHASE"/>
    <property type="match status" value="1"/>
</dbReference>
<reference evidence="18 19" key="1">
    <citation type="submission" date="2018-10" db="EMBL/GenBank/DDBJ databases">
        <title>Streptococcus hillyeri sp. nov., isolated from equine tracheal sample.</title>
        <authorList>
            <person name="Macfadyen A.C."/>
            <person name="Waller A."/>
            <person name="Paterson G.K."/>
        </authorList>
    </citation>
    <scope>NUCLEOTIDE SEQUENCE [LARGE SCALE GENOMIC DNA]</scope>
    <source>
        <strain evidence="18 19">28462</strain>
    </source>
</reference>
<dbReference type="GO" id="GO:0030213">
    <property type="term" value="P:hyaluronan biosynthetic process"/>
    <property type="evidence" value="ECO:0007669"/>
    <property type="project" value="TreeGrafter"/>
</dbReference>
<dbReference type="GO" id="GO:0050501">
    <property type="term" value="F:hyaluronan synthase activity"/>
    <property type="evidence" value="ECO:0007669"/>
    <property type="project" value="UniProtKB-EC"/>
</dbReference>
<feature type="transmembrane region" description="Helical" evidence="16">
    <location>
        <begin position="372"/>
        <end position="391"/>
    </location>
</feature>
<protein>
    <recommendedName>
        <fullName evidence="11">Hyaluronan synthase</fullName>
        <ecNumber evidence="4">2.4.1.212</ecNumber>
    </recommendedName>
    <alternativeName>
        <fullName evidence="13">Hyaluronate synthase</fullName>
    </alternativeName>
    <alternativeName>
        <fullName evidence="12">Hyaluronic acid synthase</fullName>
    </alternativeName>
</protein>
<evidence type="ECO:0000256" key="14">
    <source>
        <dbReference type="ARBA" id="ARBA00047709"/>
    </source>
</evidence>
<evidence type="ECO:0000256" key="7">
    <source>
        <dbReference type="ARBA" id="ARBA00022679"/>
    </source>
</evidence>
<evidence type="ECO:0000256" key="10">
    <source>
        <dbReference type="ARBA" id="ARBA00037408"/>
    </source>
</evidence>
<feature type="transmembrane region" description="Helical" evidence="16">
    <location>
        <begin position="5"/>
        <end position="24"/>
    </location>
</feature>
<comment type="subcellular location">
    <subcellularLocation>
        <location evidence="1">Cell membrane</location>
    </subcellularLocation>
</comment>
<feature type="transmembrane region" description="Helical" evidence="16">
    <location>
        <begin position="316"/>
        <end position="338"/>
    </location>
</feature>
<evidence type="ECO:0000256" key="6">
    <source>
        <dbReference type="ARBA" id="ARBA00022676"/>
    </source>
</evidence>
<evidence type="ECO:0000256" key="15">
    <source>
        <dbReference type="ARBA" id="ARBA00048168"/>
    </source>
</evidence>
<dbReference type="Gene3D" id="3.90.550.10">
    <property type="entry name" value="Spore Coat Polysaccharide Biosynthesis Protein SpsA, Chain A"/>
    <property type="match status" value="1"/>
</dbReference>
<keyword evidence="16" id="KW-0812">Transmembrane</keyword>
<keyword evidence="6" id="KW-0328">Glycosyltransferase</keyword>
<feature type="domain" description="Glycosyltransferase 2-like" evidence="17">
    <location>
        <begin position="66"/>
        <end position="234"/>
    </location>
</feature>
<gene>
    <name evidence="18" type="ORF">EAF07_07685</name>
</gene>
<sequence length="423" mass="49279">MDNKIILFINFILFSILFFFLWQLDDNVLNAYGIFLMIYLFSKMLFSFTYKEYKGTVKKDYKVACVIPSYNEAGNGLINTLESIANQTYPVEEIYFIDDGSPDKSGMLELMAYVNNNKEKYKNVIIHLAEQNKGKRHAQAYAFERSNADVFFTVDSDTYVYPNALEELLKAFNDEKVFAVTGHVNARNRDENLLTRLIDIRYDNAFRVERAAQSYTGNILTCSGPLSCYRREVVIPNLEHYTNQKFLGVPVNIGDDRCLTNFANRLGKTKYQTTARATTDVPNNINQFLRQQIRWNKSFFRESIIAVKMINKRPIVAFWSLLEIVLFFMLTFSMFVFIFSFERGLHSVFVLIAGVILSAFARNIHYAIKHPFLFLISPLYAMLHLFLLQPIRMYALLTIRDAKWGTREKLTEVHIEEKEEDNE</sequence>
<evidence type="ECO:0000259" key="17">
    <source>
        <dbReference type="Pfam" id="PF00535"/>
    </source>
</evidence>
<comment type="pathway">
    <text evidence="2">Glycan biosynthesis; hyaluronan biosynthesis.</text>
</comment>
<comment type="caution">
    <text evidence="18">The sequence shown here is derived from an EMBL/GenBank/DDBJ whole genome shotgun (WGS) entry which is preliminary data.</text>
</comment>
<comment type="catalytic activity">
    <reaction evidence="14">
        <text>[hyaluronan](n) + UDP-N-acetyl-alpha-D-glucosamine = N-acetyl-beta-D-glucosaminyl-(1-&gt;4)-[hyaluronan](n) + UDP + H(+)</text>
        <dbReference type="Rhea" id="RHEA:20465"/>
        <dbReference type="Rhea" id="RHEA-COMP:12583"/>
        <dbReference type="Rhea" id="RHEA-COMP:12585"/>
        <dbReference type="ChEBI" id="CHEBI:15378"/>
        <dbReference type="ChEBI" id="CHEBI:57705"/>
        <dbReference type="ChEBI" id="CHEBI:58223"/>
        <dbReference type="ChEBI" id="CHEBI:132153"/>
        <dbReference type="ChEBI" id="CHEBI:132154"/>
        <dbReference type="EC" id="2.4.1.212"/>
    </reaction>
</comment>
<dbReference type="RefSeq" id="WP_121835997.1">
    <property type="nucleotide sequence ID" value="NZ_CP163513.1"/>
</dbReference>
<organism evidence="18 19">
    <name type="scientific">Streptococcus hillyeri</name>
    <dbReference type="NCBI Taxonomy" id="2282420"/>
    <lineage>
        <taxon>Bacteria</taxon>
        <taxon>Bacillati</taxon>
        <taxon>Bacillota</taxon>
        <taxon>Bacilli</taxon>
        <taxon>Lactobacillales</taxon>
        <taxon>Streptococcaceae</taxon>
        <taxon>Streptococcus</taxon>
    </lineage>
</organism>
<name>A0A3L9DUM4_9STRE</name>
<dbReference type="PANTHER" id="PTHR22913">
    <property type="entry name" value="HYALURONAN SYNTHASE"/>
    <property type="match status" value="1"/>
</dbReference>
<evidence type="ECO:0000313" key="19">
    <source>
        <dbReference type="Proteomes" id="UP000279194"/>
    </source>
</evidence>
<evidence type="ECO:0000313" key="18">
    <source>
        <dbReference type="EMBL" id="RLY02440.1"/>
    </source>
</evidence>
<evidence type="ECO:0000256" key="12">
    <source>
        <dbReference type="ARBA" id="ARBA00042148"/>
    </source>
</evidence>
<keyword evidence="7 18" id="KW-0808">Transferase</keyword>
<dbReference type="InterPro" id="IPR029044">
    <property type="entry name" value="Nucleotide-diphossugar_trans"/>
</dbReference>
<comment type="similarity">
    <text evidence="3">Belongs to the NodC/HAS family.</text>
</comment>
<dbReference type="GO" id="GO:0005886">
    <property type="term" value="C:plasma membrane"/>
    <property type="evidence" value="ECO:0007669"/>
    <property type="project" value="UniProtKB-SubCell"/>
</dbReference>
<dbReference type="GO" id="GO:0085029">
    <property type="term" value="P:extracellular matrix assembly"/>
    <property type="evidence" value="ECO:0007669"/>
    <property type="project" value="TreeGrafter"/>
</dbReference>
<comment type="function">
    <text evidence="10">Glycosaminoglycan synthesis. The hyaluronic acid capsule is involved in the pathogenicity of group A Streptococci; it may be the major virulence determinant.</text>
</comment>
<dbReference type="EC" id="2.4.1.212" evidence="4"/>
<evidence type="ECO:0000256" key="2">
    <source>
        <dbReference type="ARBA" id="ARBA00004698"/>
    </source>
</evidence>
<feature type="transmembrane region" description="Helical" evidence="16">
    <location>
        <begin position="30"/>
        <end position="50"/>
    </location>
</feature>
<dbReference type="InterPro" id="IPR001173">
    <property type="entry name" value="Glyco_trans_2-like"/>
</dbReference>
<evidence type="ECO:0000256" key="9">
    <source>
        <dbReference type="ARBA" id="ARBA00023136"/>
    </source>
</evidence>
<evidence type="ECO:0000256" key="4">
    <source>
        <dbReference type="ARBA" id="ARBA00012207"/>
    </source>
</evidence>